<dbReference type="AlphaFoldDB" id="A0A9Q3FIV0"/>
<dbReference type="GO" id="GO:0005634">
    <property type="term" value="C:nucleus"/>
    <property type="evidence" value="ECO:0007669"/>
    <property type="project" value="UniProtKB-SubCell"/>
</dbReference>
<dbReference type="Proteomes" id="UP000765509">
    <property type="component" value="Unassembled WGS sequence"/>
</dbReference>
<evidence type="ECO:0000313" key="15">
    <source>
        <dbReference type="Proteomes" id="UP000765509"/>
    </source>
</evidence>
<dbReference type="InterPro" id="IPR001841">
    <property type="entry name" value="Znf_RING"/>
</dbReference>
<dbReference type="SUPFAM" id="SSF57850">
    <property type="entry name" value="RING/U-box"/>
    <property type="match status" value="1"/>
</dbReference>
<evidence type="ECO:0000256" key="8">
    <source>
        <dbReference type="ARBA" id="ARBA00022833"/>
    </source>
</evidence>
<keyword evidence="4" id="KW-0808">Transferase</keyword>
<evidence type="ECO:0000259" key="12">
    <source>
        <dbReference type="PROSITE" id="PS50089"/>
    </source>
</evidence>
<evidence type="ECO:0000256" key="1">
    <source>
        <dbReference type="ARBA" id="ARBA00004123"/>
    </source>
</evidence>
<sequence length="354" mass="40507">MKLCLIFCQGPVKNPCCPCWCQQPSSTAKTYEPGARRASILRLPSVDEEREISRLSKLIDRSYLNKRLEPQVAETHLRGLVSESQQEIRNLRRPLEALELVAAELAECGECDTMLNEVDAQAREVIGNIRLIELRQTELEELRESVHQLHRNPHKSINTHLELCQKLSNRISHWNSLSARQKFAQDSRYKNFRQRIWEASGSQGVMPNLKTFLPNEKDDQEPDSSDDELEIGGGTQNYKCPFCLAYLKTPLVSQICQHAFCKDCFESYVKQSRVPEVSCPTVGCSQMLHPTVVQVDDALAVRIRHFLRRKEQREAEEELESSEESDDQDDVKPTASHRAKGPSQKKKHIVVDDD</sequence>
<accession>A0A9Q3FIV0</accession>
<feature type="compositionally biased region" description="Basic residues" evidence="11">
    <location>
        <begin position="335"/>
        <end position="348"/>
    </location>
</feature>
<comment type="caution">
    <text evidence="14">The sequence shown here is derived from an EMBL/GenBank/DDBJ whole genome shotgun (WGS) entry which is preliminary data.</text>
</comment>
<evidence type="ECO:0000256" key="9">
    <source>
        <dbReference type="ARBA" id="ARBA00023242"/>
    </source>
</evidence>
<evidence type="ECO:0000256" key="4">
    <source>
        <dbReference type="ARBA" id="ARBA00022679"/>
    </source>
</evidence>
<comment type="subcellular location">
    <subcellularLocation>
        <location evidence="1">Nucleus</location>
    </subcellularLocation>
</comment>
<feature type="region of interest" description="Disordered" evidence="11">
    <location>
        <begin position="311"/>
        <end position="354"/>
    </location>
</feature>
<dbReference type="InterPro" id="IPR013083">
    <property type="entry name" value="Znf_RING/FYVE/PHD"/>
</dbReference>
<keyword evidence="9" id="KW-0539">Nucleus</keyword>
<feature type="region of interest" description="Disordered" evidence="11">
    <location>
        <begin position="207"/>
        <end position="230"/>
    </location>
</feature>
<evidence type="ECO:0000256" key="5">
    <source>
        <dbReference type="ARBA" id="ARBA00022723"/>
    </source>
</evidence>
<evidence type="ECO:0000256" key="2">
    <source>
        <dbReference type="ARBA" id="ARBA00004718"/>
    </source>
</evidence>
<evidence type="ECO:0000256" key="6">
    <source>
        <dbReference type="ARBA" id="ARBA00022771"/>
    </source>
</evidence>
<keyword evidence="15" id="KW-1185">Reference proteome</keyword>
<keyword evidence="8" id="KW-0862">Zinc</keyword>
<comment type="pathway">
    <text evidence="2">Protein modification; protein sumoylation.</text>
</comment>
<dbReference type="PROSITE" id="PS51044">
    <property type="entry name" value="ZF_SP_RING"/>
    <property type="match status" value="1"/>
</dbReference>
<dbReference type="PROSITE" id="PS50089">
    <property type="entry name" value="ZF_RING_2"/>
    <property type="match status" value="1"/>
</dbReference>
<feature type="compositionally biased region" description="Acidic residues" evidence="11">
    <location>
        <begin position="314"/>
        <end position="329"/>
    </location>
</feature>
<keyword evidence="5" id="KW-0479">Metal-binding</keyword>
<dbReference type="GO" id="GO:0000724">
    <property type="term" value="P:double-strand break repair via homologous recombination"/>
    <property type="evidence" value="ECO:0007669"/>
    <property type="project" value="InterPro"/>
</dbReference>
<dbReference type="PANTHER" id="PTHR21330:SF1">
    <property type="entry name" value="E3 SUMO-PROTEIN LIGASE NSE2"/>
    <property type="match status" value="1"/>
</dbReference>
<evidence type="ECO:0000256" key="11">
    <source>
        <dbReference type="SAM" id="MobiDB-lite"/>
    </source>
</evidence>
<organism evidence="14 15">
    <name type="scientific">Austropuccinia psidii MF-1</name>
    <dbReference type="NCBI Taxonomy" id="1389203"/>
    <lineage>
        <taxon>Eukaryota</taxon>
        <taxon>Fungi</taxon>
        <taxon>Dikarya</taxon>
        <taxon>Basidiomycota</taxon>
        <taxon>Pucciniomycotina</taxon>
        <taxon>Pucciniomycetes</taxon>
        <taxon>Pucciniales</taxon>
        <taxon>Sphaerophragmiaceae</taxon>
        <taxon>Austropuccinia</taxon>
    </lineage>
</organism>
<feature type="domain" description="RING-type" evidence="12">
    <location>
        <begin position="240"/>
        <end position="280"/>
    </location>
</feature>
<evidence type="ECO:0000256" key="3">
    <source>
        <dbReference type="ARBA" id="ARBA00008212"/>
    </source>
</evidence>
<proteinExistence type="inferred from homology"/>
<dbReference type="InterPro" id="IPR004181">
    <property type="entry name" value="Znf_MIZ"/>
</dbReference>
<dbReference type="Gene3D" id="3.30.40.10">
    <property type="entry name" value="Zinc/RING finger domain, C3HC4 (zinc finger)"/>
    <property type="match status" value="1"/>
</dbReference>
<evidence type="ECO:0008006" key="16">
    <source>
        <dbReference type="Google" id="ProtNLM"/>
    </source>
</evidence>
<dbReference type="GO" id="GO:0016925">
    <property type="term" value="P:protein sumoylation"/>
    <property type="evidence" value="ECO:0007669"/>
    <property type="project" value="TreeGrafter"/>
</dbReference>
<name>A0A9Q3FIV0_9BASI</name>
<evidence type="ECO:0000256" key="7">
    <source>
        <dbReference type="ARBA" id="ARBA00022786"/>
    </source>
</evidence>
<gene>
    <name evidence="14" type="ORF">O181_077935</name>
</gene>
<dbReference type="GO" id="GO:0061665">
    <property type="term" value="F:SUMO ligase activity"/>
    <property type="evidence" value="ECO:0007669"/>
    <property type="project" value="TreeGrafter"/>
</dbReference>
<evidence type="ECO:0000259" key="13">
    <source>
        <dbReference type="PROSITE" id="PS51044"/>
    </source>
</evidence>
<evidence type="ECO:0000313" key="14">
    <source>
        <dbReference type="EMBL" id="MBW0538220.1"/>
    </source>
</evidence>
<dbReference type="EMBL" id="AVOT02042780">
    <property type="protein sequence ID" value="MBW0538220.1"/>
    <property type="molecule type" value="Genomic_DNA"/>
</dbReference>
<dbReference type="GO" id="GO:0008270">
    <property type="term" value="F:zinc ion binding"/>
    <property type="evidence" value="ECO:0007669"/>
    <property type="project" value="UniProtKB-KW"/>
</dbReference>
<dbReference type="Pfam" id="PF11789">
    <property type="entry name" value="zf-Nse"/>
    <property type="match status" value="1"/>
</dbReference>
<feature type="domain" description="SP-RING-type" evidence="13">
    <location>
        <begin position="225"/>
        <end position="321"/>
    </location>
</feature>
<keyword evidence="7" id="KW-0833">Ubl conjugation pathway</keyword>
<dbReference type="InterPro" id="IPR026846">
    <property type="entry name" value="Nse2(Mms21)"/>
</dbReference>
<dbReference type="OrthoDB" id="26899at2759"/>
<keyword evidence="6 10" id="KW-0863">Zinc-finger</keyword>
<protein>
    <recommendedName>
        <fullName evidence="16">RING-type domain-containing protein</fullName>
    </recommendedName>
</protein>
<evidence type="ECO:0000256" key="10">
    <source>
        <dbReference type="PROSITE-ProRule" id="PRU00452"/>
    </source>
</evidence>
<feature type="compositionally biased region" description="Acidic residues" evidence="11">
    <location>
        <begin position="218"/>
        <end position="230"/>
    </location>
</feature>
<dbReference type="PANTHER" id="PTHR21330">
    <property type="entry name" value="E3 SUMO-PROTEIN LIGASE NSE2"/>
    <property type="match status" value="1"/>
</dbReference>
<dbReference type="GO" id="GO:0030915">
    <property type="term" value="C:Smc5-Smc6 complex"/>
    <property type="evidence" value="ECO:0007669"/>
    <property type="project" value="InterPro"/>
</dbReference>
<comment type="similarity">
    <text evidence="3">Belongs to the NSE2 family.</text>
</comment>
<reference evidence="14" key="1">
    <citation type="submission" date="2021-03" db="EMBL/GenBank/DDBJ databases">
        <title>Draft genome sequence of rust myrtle Austropuccinia psidii MF-1, a brazilian biotype.</title>
        <authorList>
            <person name="Quecine M.C."/>
            <person name="Pachon D.M.R."/>
            <person name="Bonatelli M.L."/>
            <person name="Correr F.H."/>
            <person name="Franceschini L.M."/>
            <person name="Leite T.F."/>
            <person name="Margarido G.R.A."/>
            <person name="Almeida C.A."/>
            <person name="Ferrarezi J.A."/>
            <person name="Labate C.A."/>
        </authorList>
    </citation>
    <scope>NUCLEOTIDE SEQUENCE</scope>
    <source>
        <strain evidence="14">MF-1</strain>
    </source>
</reference>